<evidence type="ECO:0000259" key="3">
    <source>
        <dbReference type="Pfam" id="PF05683"/>
    </source>
</evidence>
<reference evidence="4" key="1">
    <citation type="journal article" date="2017" name="Nature">
        <title>Asgard archaea illuminate the origin of eukaryotic cellular complexity.</title>
        <authorList>
            <person name="Zaremba-Niedzwiedzka K."/>
            <person name="Caceres E.F."/>
            <person name="Saw J.H."/>
            <person name="Backstrom D."/>
            <person name="Juzokaite L."/>
            <person name="Vancaester E."/>
            <person name="Seitz K.W."/>
            <person name="Anantharaman K."/>
            <person name="Starnawski P."/>
            <person name="Kjeldsen K.U."/>
            <person name="Scott M.B."/>
            <person name="Nunoura T."/>
            <person name="Banfield J.F."/>
            <person name="Schramm A."/>
            <person name="Baker B.J."/>
            <person name="Spang A."/>
            <person name="Ettema T.J.G."/>
        </authorList>
    </citation>
    <scope>NUCLEOTIDE SEQUENCE</scope>
    <source>
        <strain evidence="4">LCB_4</strain>
    </source>
</reference>
<dbReference type="Pfam" id="PF05683">
    <property type="entry name" value="Fumerase_C"/>
    <property type="match status" value="1"/>
</dbReference>
<keyword evidence="2" id="KW-0456">Lyase</keyword>
<evidence type="ECO:0000256" key="2">
    <source>
        <dbReference type="ARBA" id="ARBA00023239"/>
    </source>
</evidence>
<dbReference type="InterPro" id="IPR004647">
    <property type="entry name" value="Fe-S_hydro-lyase_TtdB-typ_cat"/>
</dbReference>
<dbReference type="GO" id="GO:0016836">
    <property type="term" value="F:hydro-lyase activity"/>
    <property type="evidence" value="ECO:0007669"/>
    <property type="project" value="InterPro"/>
</dbReference>
<dbReference type="InterPro" id="IPR036660">
    <property type="entry name" value="Fe-S_hydroAse_TtdB_cat_sf"/>
</dbReference>
<dbReference type="Gene3D" id="3.20.130.10">
    <property type="entry name" value="Fe-S hydro-lyase, tartrate dehydratase beta-type, catalytic domain"/>
    <property type="match status" value="1"/>
</dbReference>
<comment type="similarity">
    <text evidence="1">Belongs to the class-I fumarase family.</text>
</comment>
<gene>
    <name evidence="4" type="ORF">OdinLCB4_002150</name>
</gene>
<dbReference type="AlphaFoldDB" id="A0AAF0D335"/>
<dbReference type="SUPFAM" id="SSF117457">
    <property type="entry name" value="FumA C-terminal domain-like"/>
    <property type="match status" value="1"/>
</dbReference>
<proteinExistence type="inferred from homology"/>
<dbReference type="NCBIfam" id="TIGR00723">
    <property type="entry name" value="ttdB_fumA_fumB"/>
    <property type="match status" value="1"/>
</dbReference>
<evidence type="ECO:0000256" key="1">
    <source>
        <dbReference type="ARBA" id="ARBA00008876"/>
    </source>
</evidence>
<dbReference type="PANTHER" id="PTHR43351:SF2">
    <property type="entry name" value="L(+)-TARTRATE DEHYDRATASE SUBUNIT BETA-RELATED"/>
    <property type="match status" value="1"/>
</dbReference>
<dbReference type="PANTHER" id="PTHR43351">
    <property type="entry name" value="L(+)-TARTRATE DEHYDRATASE SUBUNIT BETA"/>
    <property type="match status" value="1"/>
</dbReference>
<organism evidence="4 5">
    <name type="scientific">Odinarchaeota yellowstonii (strain LCB_4)</name>
    <dbReference type="NCBI Taxonomy" id="1841599"/>
    <lineage>
        <taxon>Archaea</taxon>
        <taxon>Promethearchaeati</taxon>
        <taxon>Candidatus Odinarchaeota</taxon>
        <taxon>Candidatus Odinarchaeia</taxon>
        <taxon>Candidatus Odinarchaeales</taxon>
        <taxon>Candidatus Odinarchaeaceae</taxon>
        <taxon>Candidatus Odinarchaeum</taxon>
    </lineage>
</organism>
<dbReference type="Proteomes" id="UP000186851">
    <property type="component" value="Chromosome"/>
</dbReference>
<feature type="domain" description="Fe-S hydro-lyase tartrate dehydratase beta-type catalytic" evidence="3">
    <location>
        <begin position="5"/>
        <end position="180"/>
    </location>
</feature>
<name>A0AAF0D335_ODILC</name>
<sequence>MEYYLNTPLDERTVRALKIGDIVYLTGVIVTMRDKAHSRVVEFQRRGIPLPVSIYSGVIYHCGPVVKKIDGGWEVVSCGPTTSHRMEEYESELISKYNIRMIIGKGGMGERTTETLNKIGAVYASFTGGAGVLAAQKIIGVEGVYWLELGVPEAIWCLKVKDFGPLIVTIDSNKNNIYNRIQRKALRKLRELT</sequence>
<reference evidence="4" key="2">
    <citation type="journal article" date="2022" name="Nat. Microbiol.">
        <title>A closed Candidatus Odinarchaeum chromosome exposes Asgard archaeal viruses.</title>
        <authorList>
            <person name="Tamarit D."/>
            <person name="Caceres E.F."/>
            <person name="Krupovic M."/>
            <person name="Nijland R."/>
            <person name="Eme L."/>
            <person name="Robinson N.P."/>
            <person name="Ettema T.J.G."/>
        </authorList>
    </citation>
    <scope>NUCLEOTIDE SEQUENCE</scope>
    <source>
        <strain evidence="4">LCB_4</strain>
    </source>
</reference>
<dbReference type="EMBL" id="CP091871">
    <property type="protein sequence ID" value="WEU40744.1"/>
    <property type="molecule type" value="Genomic_DNA"/>
</dbReference>
<evidence type="ECO:0000313" key="4">
    <source>
        <dbReference type="EMBL" id="WEU40744.1"/>
    </source>
</evidence>
<protein>
    <submittedName>
        <fullName evidence="4">FumA C-terminus/TtdB family hydratase beta subunit</fullName>
    </submittedName>
</protein>
<accession>A0AAF0D335</accession>
<dbReference type="KEGG" id="oyw:OdinLCB4_002150"/>
<evidence type="ECO:0000313" key="5">
    <source>
        <dbReference type="Proteomes" id="UP000186851"/>
    </source>
</evidence>